<keyword evidence="2" id="KW-0067">ATP-binding</keyword>
<reference evidence="3" key="1">
    <citation type="submission" date="2018-06" db="EMBL/GenBank/DDBJ databases">
        <authorList>
            <person name="Zhirakovskaya E."/>
        </authorList>
    </citation>
    <scope>NUCLEOTIDE SEQUENCE</scope>
</reference>
<name>A0A3B0VNL2_9ZZZZ</name>
<protein>
    <recommendedName>
        <fullName evidence="4">MalT-like TPR region domain-containing protein</fullName>
    </recommendedName>
</protein>
<dbReference type="InterPro" id="IPR019734">
    <property type="entry name" value="TPR_rpt"/>
</dbReference>
<evidence type="ECO:0000256" key="2">
    <source>
        <dbReference type="ARBA" id="ARBA00022840"/>
    </source>
</evidence>
<dbReference type="SMART" id="SM00028">
    <property type="entry name" value="TPR"/>
    <property type="match status" value="6"/>
</dbReference>
<keyword evidence="1" id="KW-0547">Nucleotide-binding</keyword>
<dbReference type="InterPro" id="IPR011990">
    <property type="entry name" value="TPR-like_helical_dom_sf"/>
</dbReference>
<dbReference type="Pfam" id="PF13424">
    <property type="entry name" value="TPR_12"/>
    <property type="match status" value="1"/>
</dbReference>
<organism evidence="3">
    <name type="scientific">hydrothermal vent metagenome</name>
    <dbReference type="NCBI Taxonomy" id="652676"/>
    <lineage>
        <taxon>unclassified sequences</taxon>
        <taxon>metagenomes</taxon>
        <taxon>ecological metagenomes</taxon>
    </lineage>
</organism>
<dbReference type="PANTHER" id="PTHR16305:SF28">
    <property type="entry name" value="GUANYLATE CYCLASE DOMAIN-CONTAINING PROTEIN"/>
    <property type="match status" value="1"/>
</dbReference>
<evidence type="ECO:0000313" key="3">
    <source>
        <dbReference type="EMBL" id="VAW40672.1"/>
    </source>
</evidence>
<evidence type="ECO:0000256" key="1">
    <source>
        <dbReference type="ARBA" id="ARBA00022741"/>
    </source>
</evidence>
<dbReference type="EMBL" id="UOEU01000808">
    <property type="protein sequence ID" value="VAW40672.1"/>
    <property type="molecule type" value="Genomic_DNA"/>
</dbReference>
<dbReference type="GO" id="GO:0005524">
    <property type="term" value="F:ATP binding"/>
    <property type="evidence" value="ECO:0007669"/>
    <property type="project" value="UniProtKB-KW"/>
</dbReference>
<gene>
    <name evidence="3" type="ORF">MNBD_CHLOROFLEXI01-2295</name>
</gene>
<sequence length="669" mass="75775">EQHLGMRDREGRDSPVNPLFLEEALNVMMGAGVLQVNGRVTVDEAELARMQVPDTIHGLLLARLDRLPPTGRDLLQVASVIGRQFAAEPLQVIAETPTQQAVLTLLADLSKTEMTRLITADPEWVYLFQHAMTHEVAYESLPYARRQLLHAATAAWLENKYQNNLEPLHSVLAYHFSRADDHAQALRFAILAADDARDIFANREAIDLYNLAETHLDALSVADYWETAVQLYLSRSNVLILLGDLTTAFTDAENALALADSHDDLGSTAVAYNLMAEIRYRQGAFDEVQELTTKTINDLRDGIDEDQLARAYIWAGWAASSKLDHDLGLQHLQKASEICARTNNNYRLALALEAIGFIYYGQRNLESALKAMRESVRLSRDFSTPVNIGFAQNNVAFIEFEAGRALDALETFNEAVELGRITSRNLLAITLYNQAAVLAYLGEFRTALENFEEALYLIDPIQHSRQMIEMNLYWGYDYSCVLKDWDNAKHRFMIAKEMIERQPESYPEEQARLMIGLGQLELETGNYAPAKDLLVQALKLIDQRKLRWWAPPTHYYLGVLYIRVNNLKEATHHLNQGLAKIDQSGCPDYKPLLLIRLAELETVELNKVEYLQDCIISAKQRSRYADRIFCLKRSGKLLSQIASDSISEMGRHCLNEAAQLERQLASQIY</sequence>
<dbReference type="GO" id="GO:0004016">
    <property type="term" value="F:adenylate cyclase activity"/>
    <property type="evidence" value="ECO:0007669"/>
    <property type="project" value="TreeGrafter"/>
</dbReference>
<dbReference type="AlphaFoldDB" id="A0A3B0VNL2"/>
<dbReference type="Gene3D" id="1.25.40.10">
    <property type="entry name" value="Tetratricopeptide repeat domain"/>
    <property type="match status" value="3"/>
</dbReference>
<proteinExistence type="predicted"/>
<accession>A0A3B0VNL2</accession>
<dbReference type="GO" id="GO:0005737">
    <property type="term" value="C:cytoplasm"/>
    <property type="evidence" value="ECO:0007669"/>
    <property type="project" value="TreeGrafter"/>
</dbReference>
<evidence type="ECO:0008006" key="4">
    <source>
        <dbReference type="Google" id="ProtNLM"/>
    </source>
</evidence>
<feature type="non-terminal residue" evidence="3">
    <location>
        <position position="1"/>
    </location>
</feature>
<dbReference type="PANTHER" id="PTHR16305">
    <property type="entry name" value="TESTICULAR SOLUBLE ADENYLYL CYCLASE"/>
    <property type="match status" value="1"/>
</dbReference>
<dbReference type="SUPFAM" id="SSF48452">
    <property type="entry name" value="TPR-like"/>
    <property type="match status" value="3"/>
</dbReference>